<accession>A0A9X1LWK0</accession>
<dbReference type="RefSeq" id="WP_229385046.1">
    <property type="nucleotide sequence ID" value="NZ_JAGTTN010000004.1"/>
</dbReference>
<dbReference type="EMBL" id="JAGTTN010000004">
    <property type="protein sequence ID" value="MCC2033078.1"/>
    <property type="molecule type" value="Genomic_DNA"/>
</dbReference>
<evidence type="ECO:0008006" key="3">
    <source>
        <dbReference type="Google" id="ProtNLM"/>
    </source>
</evidence>
<evidence type="ECO:0000313" key="2">
    <source>
        <dbReference type="Proteomes" id="UP001139354"/>
    </source>
</evidence>
<dbReference type="InterPro" id="IPR009057">
    <property type="entry name" value="Homeodomain-like_sf"/>
</dbReference>
<protein>
    <recommendedName>
        <fullName evidence="3">Helix-turn-helix domain-containing protein</fullName>
    </recommendedName>
</protein>
<dbReference type="InterPro" id="IPR036388">
    <property type="entry name" value="WH-like_DNA-bd_sf"/>
</dbReference>
<dbReference type="Gene3D" id="1.10.10.10">
    <property type="entry name" value="Winged helix-like DNA-binding domain superfamily/Winged helix DNA-binding domain"/>
    <property type="match status" value="1"/>
</dbReference>
<keyword evidence="2" id="KW-1185">Reference proteome</keyword>
<comment type="caution">
    <text evidence="1">The sequence shown here is derived from an EMBL/GenBank/DDBJ whole genome shotgun (WGS) entry which is preliminary data.</text>
</comment>
<sequence length="164" mass="18046">MAQGRPVEADVRTRAIELIQQGIPRNAIARELLIAPSSVSGIAKDEGLTFDRANQTASATAARQHDLKVRRLELIDELMSKAADHLVAIDQPVTVFNFGGKDNTFEERTLERAPTGDLLNLHRATSLALKDARELIHDDDDEGVAEAESMLMNLILELGLHEDE</sequence>
<gene>
    <name evidence="1" type="ORF">KEC57_12890</name>
</gene>
<dbReference type="AlphaFoldDB" id="A0A9X1LWK0"/>
<evidence type="ECO:0000313" key="1">
    <source>
        <dbReference type="EMBL" id="MCC2033078.1"/>
    </source>
</evidence>
<organism evidence="1 2">
    <name type="scientific">Microbacterium allomyrinae</name>
    <dbReference type="NCBI Taxonomy" id="2830666"/>
    <lineage>
        <taxon>Bacteria</taxon>
        <taxon>Bacillati</taxon>
        <taxon>Actinomycetota</taxon>
        <taxon>Actinomycetes</taxon>
        <taxon>Micrococcales</taxon>
        <taxon>Microbacteriaceae</taxon>
        <taxon>Microbacterium</taxon>
    </lineage>
</organism>
<proteinExistence type="predicted"/>
<dbReference type="Proteomes" id="UP001139354">
    <property type="component" value="Unassembled WGS sequence"/>
</dbReference>
<reference evidence="1" key="1">
    <citation type="submission" date="2021-04" db="EMBL/GenBank/DDBJ databases">
        <title>Microbacterium tenobrionis sp. nov. and Microbacterium allomyrinae sp. nov., isolated from larvae of Tenobrio molitor and Allomyrina dichotoma, respectively.</title>
        <authorList>
            <person name="Lee S.D."/>
        </authorList>
    </citation>
    <scope>NUCLEOTIDE SEQUENCE</scope>
    <source>
        <strain evidence="1">BWT-G7</strain>
    </source>
</reference>
<dbReference type="SUPFAM" id="SSF46689">
    <property type="entry name" value="Homeodomain-like"/>
    <property type="match status" value="1"/>
</dbReference>
<name>A0A9X1LWK0_9MICO</name>